<evidence type="ECO:0000256" key="1">
    <source>
        <dbReference type="SAM" id="MobiDB-lite"/>
    </source>
</evidence>
<dbReference type="EMBL" id="JAINUG010000023">
    <property type="protein sequence ID" value="KAJ8411181.1"/>
    <property type="molecule type" value="Genomic_DNA"/>
</dbReference>
<accession>A0AAD7SYL8</accession>
<reference evidence="2" key="1">
    <citation type="journal article" date="2023" name="Science">
        <title>Genome structures resolve the early diversification of teleost fishes.</title>
        <authorList>
            <person name="Parey E."/>
            <person name="Louis A."/>
            <person name="Montfort J."/>
            <person name="Bouchez O."/>
            <person name="Roques C."/>
            <person name="Iampietro C."/>
            <person name="Lluch J."/>
            <person name="Castinel A."/>
            <person name="Donnadieu C."/>
            <person name="Desvignes T."/>
            <person name="Floi Bucao C."/>
            <person name="Jouanno E."/>
            <person name="Wen M."/>
            <person name="Mejri S."/>
            <person name="Dirks R."/>
            <person name="Jansen H."/>
            <person name="Henkel C."/>
            <person name="Chen W.J."/>
            <person name="Zahm M."/>
            <person name="Cabau C."/>
            <person name="Klopp C."/>
            <person name="Thompson A.W."/>
            <person name="Robinson-Rechavi M."/>
            <person name="Braasch I."/>
            <person name="Lecointre G."/>
            <person name="Bobe J."/>
            <person name="Postlethwait J.H."/>
            <person name="Berthelot C."/>
            <person name="Roest Crollius H."/>
            <person name="Guiguen Y."/>
        </authorList>
    </citation>
    <scope>NUCLEOTIDE SEQUENCE</scope>
    <source>
        <strain evidence="2">NC1722</strain>
    </source>
</reference>
<protein>
    <submittedName>
        <fullName evidence="2">Uncharacterized protein</fullName>
    </submittedName>
</protein>
<name>A0AAD7SYL8_9TELE</name>
<sequence length="143" mass="15846">MNSHWAEARQAFVMACVTALNREAGQAVDIPSRRLSDGETGGGGDSGEHLGPQEARSCTCGGMVSLGERDPLFAFSQRQNRMTLFHPAPEEARPWSALQRSGECQSWYFPQQVYKAVRREMQNSHPILPVSYSHGDESHARLS</sequence>
<comment type="caution">
    <text evidence="2">The sequence shown here is derived from an EMBL/GenBank/DDBJ whole genome shotgun (WGS) entry which is preliminary data.</text>
</comment>
<dbReference type="AlphaFoldDB" id="A0AAD7SYL8"/>
<evidence type="ECO:0000313" key="3">
    <source>
        <dbReference type="Proteomes" id="UP001221898"/>
    </source>
</evidence>
<proteinExistence type="predicted"/>
<dbReference type="Proteomes" id="UP001221898">
    <property type="component" value="Unassembled WGS sequence"/>
</dbReference>
<organism evidence="2 3">
    <name type="scientific">Aldrovandia affinis</name>
    <dbReference type="NCBI Taxonomy" id="143900"/>
    <lineage>
        <taxon>Eukaryota</taxon>
        <taxon>Metazoa</taxon>
        <taxon>Chordata</taxon>
        <taxon>Craniata</taxon>
        <taxon>Vertebrata</taxon>
        <taxon>Euteleostomi</taxon>
        <taxon>Actinopterygii</taxon>
        <taxon>Neopterygii</taxon>
        <taxon>Teleostei</taxon>
        <taxon>Notacanthiformes</taxon>
        <taxon>Halosauridae</taxon>
        <taxon>Aldrovandia</taxon>
    </lineage>
</organism>
<evidence type="ECO:0000313" key="2">
    <source>
        <dbReference type="EMBL" id="KAJ8411181.1"/>
    </source>
</evidence>
<feature type="region of interest" description="Disordered" evidence="1">
    <location>
        <begin position="28"/>
        <end position="54"/>
    </location>
</feature>
<keyword evidence="3" id="KW-1185">Reference proteome</keyword>
<gene>
    <name evidence="2" type="ORF">AAFF_G00171870</name>
</gene>